<dbReference type="PROSITE" id="PS00022">
    <property type="entry name" value="EGF_1"/>
    <property type="match status" value="1"/>
</dbReference>
<protein>
    <submittedName>
        <fullName evidence="3">Neurogenic locus notch protein 2-like</fullName>
    </submittedName>
</protein>
<dbReference type="FunFam" id="2.10.25.10:FF:000136">
    <property type="entry name" value="Neurogenic locus notch 1"/>
    <property type="match status" value="1"/>
</dbReference>
<dbReference type="OrthoDB" id="283575at2759"/>
<organism evidence="3 4">
    <name type="scientific">Clarias magur</name>
    <name type="common">Asian catfish</name>
    <name type="synonym">Macropteronotus magur</name>
    <dbReference type="NCBI Taxonomy" id="1594786"/>
    <lineage>
        <taxon>Eukaryota</taxon>
        <taxon>Metazoa</taxon>
        <taxon>Chordata</taxon>
        <taxon>Craniata</taxon>
        <taxon>Vertebrata</taxon>
        <taxon>Euteleostomi</taxon>
        <taxon>Actinopterygii</taxon>
        <taxon>Neopterygii</taxon>
        <taxon>Teleostei</taxon>
        <taxon>Ostariophysi</taxon>
        <taxon>Siluriformes</taxon>
        <taxon>Clariidae</taxon>
        <taxon>Clarias</taxon>
    </lineage>
</organism>
<keyword evidence="1" id="KW-1015">Disulfide bond</keyword>
<dbReference type="AlphaFoldDB" id="A0A8J4X2B7"/>
<evidence type="ECO:0000313" key="4">
    <source>
        <dbReference type="Proteomes" id="UP000727407"/>
    </source>
</evidence>
<feature type="disulfide bond" evidence="1">
    <location>
        <begin position="14"/>
        <end position="31"/>
    </location>
</feature>
<keyword evidence="1" id="KW-0245">EGF-like domain</keyword>
<evidence type="ECO:0000256" key="1">
    <source>
        <dbReference type="PROSITE-ProRule" id="PRU00076"/>
    </source>
</evidence>
<reference evidence="3" key="1">
    <citation type="submission" date="2020-07" db="EMBL/GenBank/DDBJ databases">
        <title>Clarias magur genome sequencing, assembly and annotation.</title>
        <authorList>
            <person name="Kushwaha B."/>
            <person name="Kumar R."/>
            <person name="Das P."/>
            <person name="Joshi C.G."/>
            <person name="Kumar D."/>
            <person name="Nagpure N.S."/>
            <person name="Pandey M."/>
            <person name="Agarwal S."/>
            <person name="Srivastava S."/>
            <person name="Singh M."/>
            <person name="Sahoo L."/>
            <person name="Jayasankar P."/>
            <person name="Meher P.K."/>
            <person name="Koringa P.G."/>
            <person name="Iquebal M.A."/>
            <person name="Das S.P."/>
            <person name="Bit A."/>
            <person name="Patnaik S."/>
            <person name="Patel N."/>
            <person name="Shah T.M."/>
            <person name="Hinsu A."/>
            <person name="Jena J.K."/>
        </authorList>
    </citation>
    <scope>NUCLEOTIDE SEQUENCE</scope>
    <source>
        <strain evidence="3">CIFAMagur01</strain>
        <tissue evidence="3">Testis</tissue>
    </source>
</reference>
<feature type="non-terminal residue" evidence="3">
    <location>
        <position position="51"/>
    </location>
</feature>
<dbReference type="InterPro" id="IPR000742">
    <property type="entry name" value="EGF"/>
</dbReference>
<dbReference type="SUPFAM" id="SSF57196">
    <property type="entry name" value="EGF/Laminin"/>
    <property type="match status" value="1"/>
</dbReference>
<proteinExistence type="predicted"/>
<dbReference type="Gene3D" id="2.10.25.10">
    <property type="entry name" value="Laminin"/>
    <property type="match status" value="1"/>
</dbReference>
<feature type="disulfide bond" evidence="1">
    <location>
        <begin position="33"/>
        <end position="42"/>
    </location>
</feature>
<dbReference type="PROSITE" id="PS01186">
    <property type="entry name" value="EGF_2"/>
    <property type="match status" value="1"/>
</dbReference>
<comment type="caution">
    <text evidence="1">Lacks conserved residue(s) required for the propagation of feature annotation.</text>
</comment>
<sequence length="51" mass="5557">LLCHIDDACISNPCREGSQCDTNPVNGKFNCNCPFGYKGNTCNDDVNECTI</sequence>
<keyword evidence="4" id="KW-1185">Reference proteome</keyword>
<dbReference type="Proteomes" id="UP000727407">
    <property type="component" value="Unassembled WGS sequence"/>
</dbReference>
<comment type="caution">
    <text evidence="3">The sequence shown here is derived from an EMBL/GenBank/DDBJ whole genome shotgun (WGS) entry which is preliminary data.</text>
</comment>
<name>A0A8J4X2B7_CLAMG</name>
<evidence type="ECO:0000259" key="2">
    <source>
        <dbReference type="PROSITE" id="PS50026"/>
    </source>
</evidence>
<feature type="non-terminal residue" evidence="3">
    <location>
        <position position="1"/>
    </location>
</feature>
<dbReference type="EMBL" id="QNUK01000604">
    <property type="protein sequence ID" value="KAF5891228.1"/>
    <property type="molecule type" value="Genomic_DNA"/>
</dbReference>
<gene>
    <name evidence="3" type="ORF">DAT39_019066</name>
</gene>
<dbReference type="PROSITE" id="PS50026">
    <property type="entry name" value="EGF_3"/>
    <property type="match status" value="1"/>
</dbReference>
<accession>A0A8J4X2B7</accession>
<feature type="domain" description="EGF-like" evidence="2">
    <location>
        <begin position="5"/>
        <end position="43"/>
    </location>
</feature>
<evidence type="ECO:0000313" key="3">
    <source>
        <dbReference type="EMBL" id="KAF5891228.1"/>
    </source>
</evidence>